<feature type="compositionally biased region" description="Acidic residues" evidence="7">
    <location>
        <begin position="76"/>
        <end position="90"/>
    </location>
</feature>
<dbReference type="GO" id="GO:0030041">
    <property type="term" value="P:actin filament polymerization"/>
    <property type="evidence" value="ECO:0007669"/>
    <property type="project" value="TreeGrafter"/>
</dbReference>
<evidence type="ECO:0000313" key="10">
    <source>
        <dbReference type="Proteomes" id="UP001209570"/>
    </source>
</evidence>
<dbReference type="GO" id="GO:0006887">
    <property type="term" value="P:exocytosis"/>
    <property type="evidence" value="ECO:0007669"/>
    <property type="project" value="TreeGrafter"/>
</dbReference>
<reference evidence="9" key="1">
    <citation type="submission" date="2021-12" db="EMBL/GenBank/DDBJ databases">
        <title>Prjna785345.</title>
        <authorList>
            <person name="Rujirawat T."/>
            <person name="Krajaejun T."/>
        </authorList>
    </citation>
    <scope>NUCLEOTIDE SEQUENCE</scope>
    <source>
        <strain evidence="9">Pi057C3</strain>
    </source>
</reference>
<evidence type="ECO:0000259" key="8">
    <source>
        <dbReference type="PROSITE" id="PS50865"/>
    </source>
</evidence>
<organism evidence="9 10">
    <name type="scientific">Pythium insidiosum</name>
    <name type="common">Pythiosis disease agent</name>
    <dbReference type="NCBI Taxonomy" id="114742"/>
    <lineage>
        <taxon>Eukaryota</taxon>
        <taxon>Sar</taxon>
        <taxon>Stramenopiles</taxon>
        <taxon>Oomycota</taxon>
        <taxon>Peronosporomycetes</taxon>
        <taxon>Pythiales</taxon>
        <taxon>Pythiaceae</taxon>
        <taxon>Pythium</taxon>
    </lineage>
</organism>
<evidence type="ECO:0000256" key="6">
    <source>
        <dbReference type="SAM" id="Coils"/>
    </source>
</evidence>
<protein>
    <recommendedName>
        <fullName evidence="8">MYND-type domain-containing protein</fullName>
    </recommendedName>
</protein>
<dbReference type="Gene3D" id="6.10.140.2220">
    <property type="match status" value="1"/>
</dbReference>
<dbReference type="SUPFAM" id="SSF144232">
    <property type="entry name" value="HIT/MYND zinc finger-like"/>
    <property type="match status" value="1"/>
</dbReference>
<dbReference type="Pfam" id="PF10152">
    <property type="entry name" value="CCDC53"/>
    <property type="match status" value="3"/>
</dbReference>
<feature type="coiled-coil region" evidence="6">
    <location>
        <begin position="159"/>
        <end position="228"/>
    </location>
</feature>
<dbReference type="GO" id="GO:0008270">
    <property type="term" value="F:zinc ion binding"/>
    <property type="evidence" value="ECO:0007669"/>
    <property type="project" value="UniProtKB-KW"/>
</dbReference>
<accession>A0AAD5MDJ9</accession>
<keyword evidence="2" id="KW-0479">Metal-binding</keyword>
<dbReference type="Proteomes" id="UP001209570">
    <property type="component" value="Unassembled WGS sequence"/>
</dbReference>
<feature type="region of interest" description="Disordered" evidence="7">
    <location>
        <begin position="72"/>
        <end position="113"/>
    </location>
</feature>
<evidence type="ECO:0000256" key="2">
    <source>
        <dbReference type="ARBA" id="ARBA00022723"/>
    </source>
</evidence>
<evidence type="ECO:0000256" key="1">
    <source>
        <dbReference type="ARBA" id="ARBA00006290"/>
    </source>
</evidence>
<feature type="region of interest" description="Disordered" evidence="7">
    <location>
        <begin position="767"/>
        <end position="789"/>
    </location>
</feature>
<evidence type="ECO:0000256" key="4">
    <source>
        <dbReference type="ARBA" id="ARBA00022833"/>
    </source>
</evidence>
<feature type="compositionally biased region" description="Low complexity" evidence="7">
    <location>
        <begin position="99"/>
        <end position="113"/>
    </location>
</feature>
<keyword evidence="3 5" id="KW-0863">Zinc-finger</keyword>
<comment type="caution">
    <text evidence="9">The sequence shown here is derived from an EMBL/GenBank/DDBJ whole genome shotgun (WGS) entry which is preliminary data.</text>
</comment>
<dbReference type="EMBL" id="JAKCXM010000073">
    <property type="protein sequence ID" value="KAJ0403874.1"/>
    <property type="molecule type" value="Genomic_DNA"/>
</dbReference>
<feature type="domain" description="MYND-type" evidence="8">
    <location>
        <begin position="29"/>
        <end position="66"/>
    </location>
</feature>
<evidence type="ECO:0000256" key="5">
    <source>
        <dbReference type="PROSITE-ProRule" id="PRU00134"/>
    </source>
</evidence>
<evidence type="ECO:0000256" key="7">
    <source>
        <dbReference type="SAM" id="MobiDB-lite"/>
    </source>
</evidence>
<dbReference type="InterPro" id="IPR002893">
    <property type="entry name" value="Znf_MYND"/>
</dbReference>
<proteinExistence type="inferred from homology"/>
<feature type="region of interest" description="Disordered" evidence="7">
    <location>
        <begin position="442"/>
        <end position="471"/>
    </location>
</feature>
<sequence>MSDSDSDDELMNRLANGAFARVQVHQENCAYCAAPRATLPCTTCEAAFYCSESCKRRHFSAHRNFCLSARQQKEQSEEEVSSDEESESEVESPREPLRRGSSMARRSSSRGAAGFASDGFGAMPAAAAVVQVPGLSAKQVKKLLELSAKAETMTSSKAIEDLQQQIAQLMAQRESEMAERAKRESEGSTKRALERAGSALSDVKIAEIKDLQKKLAELEKKTQTLDVTSRNSIPGPSGAVRPAKPVVYIPLLVKDDGAFKKYFKLKDMSMPIEQIKAKMEADGVNPALLDTPDEVSPNDPGAPEGAYIPMLVKDDPKLKKFFKLKMMEMPIDQIKLKMEAEGVDPDLIDNPCAVSPNDPGPPLYVEPVAYDPTQMRMSMPAMFSPSSTSFPPPPLPSPAMAQPSYVPLLVKDDEHFKKFFKLRQMGMPSEQIKLKMSAEGLDPTLLDRPDDVSPNDPGPPPASTAAGAPTSGPISMEQLFSILMQHQQIIQQAESALDDIFGDDQQQNKGMGGMSMIEQLEKKARRENNKKLVENRDQINALIQKVLTTTLQNDEDAMRFYLDVNPRLESLGLALGVDATQTWSARLLIKNKDTRDWYFSEQERLDAGRAYGRLWSLSFLERDTGQLIQKRVQIEHAPVTLRANVKNKAELLDKFTQLLKDTVKLKHKVFKNALFAAERRRMQENRVPERFDERGDELTNATVVLADAALDLAEEEFRVLDNTTRAKKIRAHTAIHVAEKAAQLVGIVKKLGAQGVNDARLQNVESRTQELKEEFASSQQQEEDEDDVL</sequence>
<name>A0AAD5MDJ9_PYTIN</name>
<dbReference type="PROSITE" id="PS50865">
    <property type="entry name" value="ZF_MYND_2"/>
    <property type="match status" value="1"/>
</dbReference>
<keyword evidence="4" id="KW-0862">Zinc</keyword>
<evidence type="ECO:0000256" key="3">
    <source>
        <dbReference type="ARBA" id="ARBA00022771"/>
    </source>
</evidence>
<dbReference type="PANTHER" id="PTHR13015:SF0">
    <property type="entry name" value="WASH COMPLEX SUBUNIT 3"/>
    <property type="match status" value="1"/>
</dbReference>
<comment type="similarity">
    <text evidence="1">Belongs to the CCDC53 family.</text>
</comment>
<keyword evidence="6" id="KW-0175">Coiled coil</keyword>
<keyword evidence="10" id="KW-1185">Reference proteome</keyword>
<gene>
    <name evidence="9" type="ORF">P43SY_004847</name>
</gene>
<dbReference type="InterPro" id="IPR019309">
    <property type="entry name" value="WASHC3"/>
</dbReference>
<dbReference type="GO" id="GO:0071203">
    <property type="term" value="C:WASH complex"/>
    <property type="evidence" value="ECO:0007669"/>
    <property type="project" value="InterPro"/>
</dbReference>
<dbReference type="AlphaFoldDB" id="A0AAD5MDJ9"/>
<dbReference type="PANTHER" id="PTHR13015">
    <property type="entry name" value="PROTEIN AD-016-RELATED"/>
    <property type="match status" value="1"/>
</dbReference>
<dbReference type="Pfam" id="PF01753">
    <property type="entry name" value="zf-MYND"/>
    <property type="match status" value="1"/>
</dbReference>
<evidence type="ECO:0000313" key="9">
    <source>
        <dbReference type="EMBL" id="KAJ0403874.1"/>
    </source>
</evidence>